<feature type="compositionally biased region" description="Low complexity" evidence="1">
    <location>
        <begin position="11"/>
        <end position="23"/>
    </location>
</feature>
<evidence type="ECO:0000313" key="3">
    <source>
        <dbReference type="Proteomes" id="UP000267821"/>
    </source>
</evidence>
<organism evidence="2 3">
    <name type="scientific">Terfezia boudieri ATCC MYA-4762</name>
    <dbReference type="NCBI Taxonomy" id="1051890"/>
    <lineage>
        <taxon>Eukaryota</taxon>
        <taxon>Fungi</taxon>
        <taxon>Dikarya</taxon>
        <taxon>Ascomycota</taxon>
        <taxon>Pezizomycotina</taxon>
        <taxon>Pezizomycetes</taxon>
        <taxon>Pezizales</taxon>
        <taxon>Pezizaceae</taxon>
        <taxon>Terfezia</taxon>
    </lineage>
</organism>
<accession>A0A3N4M3B3</accession>
<dbReference type="AlphaFoldDB" id="A0A3N4M3B3"/>
<feature type="compositionally biased region" description="Polar residues" evidence="1">
    <location>
        <begin position="24"/>
        <end position="42"/>
    </location>
</feature>
<dbReference type="Proteomes" id="UP000267821">
    <property type="component" value="Unassembled WGS sequence"/>
</dbReference>
<name>A0A3N4M3B3_9PEZI</name>
<dbReference type="InParanoid" id="A0A3N4M3B3"/>
<evidence type="ECO:0000313" key="2">
    <source>
        <dbReference type="EMBL" id="RPB29663.1"/>
    </source>
</evidence>
<proteinExistence type="predicted"/>
<dbReference type="EMBL" id="ML121527">
    <property type="protein sequence ID" value="RPB29663.1"/>
    <property type="molecule type" value="Genomic_DNA"/>
</dbReference>
<reference evidence="2 3" key="1">
    <citation type="journal article" date="2018" name="Nat. Ecol. Evol.">
        <title>Pezizomycetes genomes reveal the molecular basis of ectomycorrhizal truffle lifestyle.</title>
        <authorList>
            <person name="Murat C."/>
            <person name="Payen T."/>
            <person name="Noel B."/>
            <person name="Kuo A."/>
            <person name="Morin E."/>
            <person name="Chen J."/>
            <person name="Kohler A."/>
            <person name="Krizsan K."/>
            <person name="Balestrini R."/>
            <person name="Da Silva C."/>
            <person name="Montanini B."/>
            <person name="Hainaut M."/>
            <person name="Levati E."/>
            <person name="Barry K.W."/>
            <person name="Belfiori B."/>
            <person name="Cichocki N."/>
            <person name="Clum A."/>
            <person name="Dockter R.B."/>
            <person name="Fauchery L."/>
            <person name="Guy J."/>
            <person name="Iotti M."/>
            <person name="Le Tacon F."/>
            <person name="Lindquist E.A."/>
            <person name="Lipzen A."/>
            <person name="Malagnac F."/>
            <person name="Mello A."/>
            <person name="Molinier V."/>
            <person name="Miyauchi S."/>
            <person name="Poulain J."/>
            <person name="Riccioni C."/>
            <person name="Rubini A."/>
            <person name="Sitrit Y."/>
            <person name="Splivallo R."/>
            <person name="Traeger S."/>
            <person name="Wang M."/>
            <person name="Zifcakova L."/>
            <person name="Wipf D."/>
            <person name="Zambonelli A."/>
            <person name="Paolocci F."/>
            <person name="Nowrousian M."/>
            <person name="Ottonello S."/>
            <person name="Baldrian P."/>
            <person name="Spatafora J.W."/>
            <person name="Henrissat B."/>
            <person name="Nagy L.G."/>
            <person name="Aury J.M."/>
            <person name="Wincker P."/>
            <person name="Grigoriev I.V."/>
            <person name="Bonfante P."/>
            <person name="Martin F.M."/>
        </authorList>
    </citation>
    <scope>NUCLEOTIDE SEQUENCE [LARGE SCALE GENOMIC DNA]</scope>
    <source>
        <strain evidence="2 3">ATCC MYA-4762</strain>
    </source>
</reference>
<feature type="region of interest" description="Disordered" evidence="1">
    <location>
        <begin position="1"/>
        <end position="42"/>
    </location>
</feature>
<evidence type="ECO:0000256" key="1">
    <source>
        <dbReference type="SAM" id="MobiDB-lite"/>
    </source>
</evidence>
<sequence length="168" mass="18635">MPALPSPSIDTEMSPSSSPESTMLGSNGVPNVGRPNQSHGSGFTTLQEQRLMPIQESIHSTSIFRCINEAHMHWGSERQPTISNNSKPSSQVVITRHVTEFGIKEGHSLTQRRGFNILVEQQPTNNLIPMERFRLCHPRDSATPYDIIQSRSMLGDITAILSEINALM</sequence>
<dbReference type="OrthoDB" id="10330872at2759"/>
<protein>
    <submittedName>
        <fullName evidence="2">Uncharacterized protein</fullName>
    </submittedName>
</protein>
<gene>
    <name evidence="2" type="ORF">L211DRAFT_32451</name>
</gene>
<keyword evidence="3" id="KW-1185">Reference proteome</keyword>